<dbReference type="HAMAP" id="MF_00972">
    <property type="entry name" value="tRNA_aden_deaminase"/>
    <property type="match status" value="1"/>
</dbReference>
<dbReference type="EMBL" id="AP014546">
    <property type="protein sequence ID" value="BBB28825.1"/>
    <property type="molecule type" value="Genomic_DNA"/>
</dbReference>
<sequence length="172" mass="18889">MSQSGSQQELIDQAWMLKALSLADKAAELGEVPVGAIVVLDGEIIGQGWNQPIGLHDPTAHAEIIALREAASTVGNYRVVNADLYVTLEPCSMCAGAMVHARVRRVVFGAYEPKAGVIVSQQHFLQQSWLNHSVEYTAGVLADVCSKKLSQFFKSRRVQKRRDKDQDADQKL</sequence>
<evidence type="ECO:0000313" key="10">
    <source>
        <dbReference type="EMBL" id="BBB28825.1"/>
    </source>
</evidence>
<dbReference type="CDD" id="cd01285">
    <property type="entry name" value="nucleoside_deaminase"/>
    <property type="match status" value="1"/>
</dbReference>
<keyword evidence="5 8" id="KW-0378">Hydrolase</keyword>
<dbReference type="GO" id="GO:0052717">
    <property type="term" value="F:tRNA-specific adenosine-34 deaminase activity"/>
    <property type="evidence" value="ECO:0007669"/>
    <property type="project" value="UniProtKB-UniRule"/>
</dbReference>
<evidence type="ECO:0000256" key="7">
    <source>
        <dbReference type="ARBA" id="ARBA00048045"/>
    </source>
</evidence>
<dbReference type="InterPro" id="IPR016192">
    <property type="entry name" value="APOBEC/CMP_deaminase_Zn-bd"/>
</dbReference>
<accession>A0A7R6SUX2</accession>
<dbReference type="PROSITE" id="PS00903">
    <property type="entry name" value="CYT_DCMP_DEAMINASES_1"/>
    <property type="match status" value="1"/>
</dbReference>
<dbReference type="PROSITE" id="PS51747">
    <property type="entry name" value="CYT_DCMP_DEAMINASES_2"/>
    <property type="match status" value="1"/>
</dbReference>
<keyword evidence="11" id="KW-1185">Reference proteome</keyword>
<keyword evidence="3 8" id="KW-0819">tRNA processing</keyword>
<dbReference type="KEGG" id="njp:NEJAP_0868"/>
<dbReference type="InterPro" id="IPR002125">
    <property type="entry name" value="CMP_dCMP_dom"/>
</dbReference>
<evidence type="ECO:0000256" key="2">
    <source>
        <dbReference type="ARBA" id="ARBA00011738"/>
    </source>
</evidence>
<proteinExistence type="inferred from homology"/>
<evidence type="ECO:0000256" key="3">
    <source>
        <dbReference type="ARBA" id="ARBA00022694"/>
    </source>
</evidence>
<feature type="domain" description="CMP/dCMP-type deaminase" evidence="9">
    <location>
        <begin position="10"/>
        <end position="120"/>
    </location>
</feature>
<gene>
    <name evidence="8 10" type="primary">tadA</name>
    <name evidence="10" type="ORF">NEJAP_0868</name>
</gene>
<keyword evidence="6 8" id="KW-0862">Zinc</keyword>
<dbReference type="InterPro" id="IPR016193">
    <property type="entry name" value="Cytidine_deaminase-like"/>
</dbReference>
<evidence type="ECO:0000256" key="8">
    <source>
        <dbReference type="HAMAP-Rule" id="MF_00972"/>
    </source>
</evidence>
<evidence type="ECO:0000256" key="6">
    <source>
        <dbReference type="ARBA" id="ARBA00022833"/>
    </source>
</evidence>
<dbReference type="NCBIfam" id="NF008113">
    <property type="entry name" value="PRK10860.1"/>
    <property type="match status" value="1"/>
</dbReference>
<comment type="similarity">
    <text evidence="1">Belongs to the cytidine and deoxycytidylate deaminase family. ADAT2 subfamily.</text>
</comment>
<evidence type="ECO:0000256" key="4">
    <source>
        <dbReference type="ARBA" id="ARBA00022723"/>
    </source>
</evidence>
<organism evidence="10 11">
    <name type="scientific">Neptunomonas japonica JAMM 1380</name>
    <dbReference type="NCBI Taxonomy" id="1441457"/>
    <lineage>
        <taxon>Bacteria</taxon>
        <taxon>Pseudomonadati</taxon>
        <taxon>Pseudomonadota</taxon>
        <taxon>Gammaproteobacteria</taxon>
        <taxon>Oceanospirillales</taxon>
        <taxon>Oceanospirillaceae</taxon>
        <taxon>Neptunomonas</taxon>
    </lineage>
</organism>
<dbReference type="FunFam" id="3.40.140.10:FF:000005">
    <property type="entry name" value="tRNA-specific adenosine deaminase"/>
    <property type="match status" value="1"/>
</dbReference>
<feature type="binding site" evidence="8">
    <location>
        <position position="91"/>
    </location>
    <ligand>
        <name>Zn(2+)</name>
        <dbReference type="ChEBI" id="CHEBI:29105"/>
        <note>catalytic</note>
    </ligand>
</feature>
<dbReference type="SUPFAM" id="SSF53927">
    <property type="entry name" value="Cytidine deaminase-like"/>
    <property type="match status" value="1"/>
</dbReference>
<dbReference type="Pfam" id="PF00383">
    <property type="entry name" value="dCMP_cyt_deam_1"/>
    <property type="match status" value="1"/>
</dbReference>
<feature type="binding site" evidence="8">
    <location>
        <position position="94"/>
    </location>
    <ligand>
        <name>Zn(2+)</name>
        <dbReference type="ChEBI" id="CHEBI:29105"/>
        <note>catalytic</note>
    </ligand>
</feature>
<dbReference type="EC" id="3.5.4.33" evidence="8"/>
<comment type="catalytic activity">
    <reaction evidence="7 8">
        <text>adenosine(34) in tRNA + H2O + H(+) = inosine(34) in tRNA + NH4(+)</text>
        <dbReference type="Rhea" id="RHEA:43168"/>
        <dbReference type="Rhea" id="RHEA-COMP:10373"/>
        <dbReference type="Rhea" id="RHEA-COMP:10374"/>
        <dbReference type="ChEBI" id="CHEBI:15377"/>
        <dbReference type="ChEBI" id="CHEBI:15378"/>
        <dbReference type="ChEBI" id="CHEBI:28938"/>
        <dbReference type="ChEBI" id="CHEBI:74411"/>
        <dbReference type="ChEBI" id="CHEBI:82852"/>
        <dbReference type="EC" id="3.5.4.33"/>
    </reaction>
</comment>
<dbReference type="InterPro" id="IPR028883">
    <property type="entry name" value="tRNA_aden_deaminase"/>
</dbReference>
<keyword evidence="4 8" id="KW-0479">Metal-binding</keyword>
<comment type="subunit">
    <text evidence="2 8">Homodimer.</text>
</comment>
<dbReference type="PANTHER" id="PTHR11079:SF202">
    <property type="entry name" value="TRNA-SPECIFIC ADENOSINE DEAMINASE"/>
    <property type="match status" value="1"/>
</dbReference>
<feature type="active site" description="Proton donor" evidence="8">
    <location>
        <position position="63"/>
    </location>
</feature>
<dbReference type="Proteomes" id="UP000595332">
    <property type="component" value="Chromosome"/>
</dbReference>
<reference evidence="10 11" key="1">
    <citation type="journal article" date="2008" name="Int. J. Syst. Evol. Microbiol.">
        <title>Neptunomonas japonica sp. nov., an Osedax japonicus symbiont-like bacterium isolated from sediment adjacent to sperm whale carcasses off Kagoshima, Japan.</title>
        <authorList>
            <person name="Miyazaki M."/>
            <person name="Nogi Y."/>
            <person name="Fujiwara Y."/>
            <person name="Kawato M."/>
            <person name="Kubokawa K."/>
            <person name="Horikoshi K."/>
        </authorList>
    </citation>
    <scope>NUCLEOTIDE SEQUENCE [LARGE SCALE GENOMIC DNA]</scope>
    <source>
        <strain evidence="10 11">JAMM 1380</strain>
    </source>
</reference>
<dbReference type="GO" id="GO:0008270">
    <property type="term" value="F:zinc ion binding"/>
    <property type="evidence" value="ECO:0007669"/>
    <property type="project" value="UniProtKB-UniRule"/>
</dbReference>
<comment type="function">
    <text evidence="8">Catalyzes the deamination of adenosine to inosine at the wobble position 34 of tRNA(Arg2).</text>
</comment>
<dbReference type="GO" id="GO:0002100">
    <property type="term" value="P:tRNA wobble adenosine to inosine editing"/>
    <property type="evidence" value="ECO:0007669"/>
    <property type="project" value="UniProtKB-UniRule"/>
</dbReference>
<name>A0A7R6SUX2_9GAMM</name>
<evidence type="ECO:0000256" key="5">
    <source>
        <dbReference type="ARBA" id="ARBA00022801"/>
    </source>
</evidence>
<protein>
    <recommendedName>
        <fullName evidence="8">tRNA-specific adenosine deaminase</fullName>
        <ecNumber evidence="8">3.5.4.33</ecNumber>
    </recommendedName>
</protein>
<dbReference type="Gene3D" id="3.40.140.10">
    <property type="entry name" value="Cytidine Deaminase, domain 2"/>
    <property type="match status" value="1"/>
</dbReference>
<evidence type="ECO:0000313" key="11">
    <source>
        <dbReference type="Proteomes" id="UP000595332"/>
    </source>
</evidence>
<comment type="cofactor">
    <cofactor evidence="8">
        <name>Zn(2+)</name>
        <dbReference type="ChEBI" id="CHEBI:29105"/>
    </cofactor>
    <text evidence="8">Binds 1 zinc ion per subunit.</text>
</comment>
<dbReference type="AlphaFoldDB" id="A0A7R6SUX2"/>
<evidence type="ECO:0000256" key="1">
    <source>
        <dbReference type="ARBA" id="ARBA00010669"/>
    </source>
</evidence>
<evidence type="ECO:0000259" key="9">
    <source>
        <dbReference type="PROSITE" id="PS51747"/>
    </source>
</evidence>
<dbReference type="PANTHER" id="PTHR11079">
    <property type="entry name" value="CYTOSINE DEAMINASE FAMILY MEMBER"/>
    <property type="match status" value="1"/>
</dbReference>
<feature type="binding site" evidence="8">
    <location>
        <position position="61"/>
    </location>
    <ligand>
        <name>Zn(2+)</name>
        <dbReference type="ChEBI" id="CHEBI:29105"/>
        <note>catalytic</note>
    </ligand>
</feature>